<dbReference type="AlphaFoldDB" id="A0A1C0U5N7"/>
<reference evidence="1 2" key="1">
    <citation type="submission" date="2015-12" db="EMBL/GenBank/DDBJ databases">
        <title>Genome comparisons provide insights into the role of secondary metabolites in the pathogenic phase of the Photorhabdus life cycle.</title>
        <authorList>
            <person name="Tobias N.J."/>
            <person name="Mishra B."/>
            <person name="Gupta D.K."/>
            <person name="Thines M."/>
            <person name="Stinear T.P."/>
            <person name="Bode H.B."/>
        </authorList>
    </citation>
    <scope>NUCLEOTIDE SEQUENCE [LARGE SCALE GENOMIC DNA]</scope>
    <source>
        <strain evidence="1 2">PB68.1</strain>
    </source>
</reference>
<proteinExistence type="predicted"/>
<keyword evidence="2" id="KW-1185">Reference proteome</keyword>
<protein>
    <submittedName>
        <fullName evidence="1">Uncharacterized protein</fullName>
    </submittedName>
</protein>
<accession>A0A1C0U5N7</accession>
<dbReference type="EMBL" id="LOMY01000051">
    <property type="protein sequence ID" value="OCQ53203.1"/>
    <property type="molecule type" value="Genomic_DNA"/>
</dbReference>
<name>A0A1C0U5N7_9GAMM</name>
<dbReference type="Proteomes" id="UP000093476">
    <property type="component" value="Unassembled WGS sequence"/>
</dbReference>
<organism evidence="1 2">
    <name type="scientific">Photorhabdus australis subsp. thailandensis</name>
    <dbReference type="NCBI Taxonomy" id="2805096"/>
    <lineage>
        <taxon>Bacteria</taxon>
        <taxon>Pseudomonadati</taxon>
        <taxon>Pseudomonadota</taxon>
        <taxon>Gammaproteobacteria</taxon>
        <taxon>Enterobacterales</taxon>
        <taxon>Morganellaceae</taxon>
        <taxon>Photorhabdus</taxon>
    </lineage>
</organism>
<evidence type="ECO:0000313" key="1">
    <source>
        <dbReference type="EMBL" id="OCQ53203.1"/>
    </source>
</evidence>
<gene>
    <name evidence="1" type="ORF">Ppb6_01604</name>
</gene>
<evidence type="ECO:0000313" key="2">
    <source>
        <dbReference type="Proteomes" id="UP000093476"/>
    </source>
</evidence>
<dbReference type="STRING" id="286156.Ppb6_01604"/>
<sequence length="62" mass="7368">MLTQRYGLYLDNRNVHPKLFLKFVSAMAFIRGKFNLSANIDEYTTINNISEKQKQQNRTHIH</sequence>
<comment type="caution">
    <text evidence="1">The sequence shown here is derived from an EMBL/GenBank/DDBJ whole genome shotgun (WGS) entry which is preliminary data.</text>
</comment>